<dbReference type="SFLD" id="SFLDG00002">
    <property type="entry name" value="C1.7:_P-type_atpase_like"/>
    <property type="match status" value="1"/>
</dbReference>
<dbReference type="GO" id="GO:0019829">
    <property type="term" value="F:ATPase-coupled monoatomic cation transmembrane transporter activity"/>
    <property type="evidence" value="ECO:0007669"/>
    <property type="project" value="InterPro"/>
</dbReference>
<dbReference type="GO" id="GO:0016020">
    <property type="term" value="C:membrane"/>
    <property type="evidence" value="ECO:0007669"/>
    <property type="project" value="UniProtKB-SubCell"/>
</dbReference>
<proteinExistence type="inferred from homology"/>
<dbReference type="Proteomes" id="UP000693970">
    <property type="component" value="Unassembled WGS sequence"/>
</dbReference>
<keyword evidence="7 8" id="KW-0472">Membrane</keyword>
<dbReference type="InterPro" id="IPR044492">
    <property type="entry name" value="P_typ_ATPase_HD_dom"/>
</dbReference>
<keyword evidence="4 8" id="KW-0547">Nucleotide-binding</keyword>
<dbReference type="InterPro" id="IPR006121">
    <property type="entry name" value="HMA_dom"/>
</dbReference>
<dbReference type="NCBIfam" id="TIGR01494">
    <property type="entry name" value="ATPase_P-type"/>
    <property type="match status" value="1"/>
</dbReference>
<keyword evidence="11" id="KW-1185">Reference proteome</keyword>
<feature type="transmembrane region" description="Helical" evidence="8">
    <location>
        <begin position="1253"/>
        <end position="1274"/>
    </location>
</feature>
<feature type="domain" description="HMA" evidence="9">
    <location>
        <begin position="463"/>
        <end position="529"/>
    </location>
</feature>
<sequence length="1298" mass="140894">MTGCANEKGCCGDSCNVDDNATTGCCGNDKPTKVDEDDDSSHSTATIISIGWISSPGSNIVVVDGQGQLQAFSCDDGNVNLRDVCFSSHGHNVDDFLTPCFDEEGRHGEPNEPCFCGIETPHLHSHLRDPSICQEMKKNASCKKQKKDTTTADLESQLSQLMVLAGLTLHPVTETSSNSDIRIPNDTIQESFHHTCNSKNCAVLEAQAALTDRAFEIKVVHDNHHDVLVYHHKTNHLLLEHLCDECGCRDRHGTFELVEKRKWHVDGGKTKLRFNLYDQSRKCLGDNMKEIPAINSSKTDCCNQEHSAESTKKCKNTGCNAQRKETCQAKTMGCCSDNRSSCTKDATNYNTNCCSGGSPSIENTVGRTDCCKGGTCNTNCSSSAENRDCVKGDPCSSKNRSSCTKQTLPRIHDISFKKDETDSSTCCSDASTCSQPCCATGVCLREKRHVRLPGEVDKLQRTGRSRFFVDKICCATEIPAIRSIVQPIAGVSGVMINVTNKLVYVDHDATAIKADDICDLLNEENFGARVEHDHAIFTDETSAFVVSIFSMSSSHPPPTVKLNHFLESFPKERIERFEVNVPLNELMVIHNPLFVTAPNLAAEIVAKTGLSISVKVDGDDGKEWIFSEYNNKAPTNKTESNRLRPTVALSGIFWILCMLSYVGGKWEYLEYLGLVSVFFALPHIAMKALCTMRRCQFDANCLMLFATLGAVALQDFVEAAAVAFLFSLSEWLEDRATGRAREALSSIVNLRPEKANLIHPRTKELVVVPVEVVPVGATVSVRSGEKIPCDGVVTEGSSSVDESSLTGESRPVRKIVGDEVRGGTINSGNTQILVQTIRSSSNSAVSRLIRLVEEAQANRSDTEKLVDRFAQIYTPIIVMAALCMCTIPWAWGRDVGRRWTELGLVLVVIACPCALIISTPVVYVAGLAASARNGVLIKGGAFLEALGKVNTIFFDKTGTLTEGQFKLLHLSTTSKTYSRQQILQYLMLMEERASHPLAQSLVDGARKEGVKIPQSLFVEDHTFLPSEGVSGVINGTQVYVGNSKLFNRLGLLELSSDQLEAIHEWETIGGTTGFMSIGEEGIVASYCVADAVRPDTKTVLGGFQALGISLFMLTGDRRDAALSIGHAVGLQNDQIQSELLPEEKLSRISDARNVSNASTSCLSGQSLVMMVGDGVNDAPSLAAADIGVAMGAGAALAMESADVTLIDSNLVKLSYSVKMGKRVIRKIKQNIAFSLVVKFLVLGFALANKAKLWAAISSDVGAMLLVTLNGMSLLPRAGRYDASHNDIVAKEQDHLVEA</sequence>
<dbReference type="Pfam" id="PF00702">
    <property type="entry name" value="Hydrolase"/>
    <property type="match status" value="1"/>
</dbReference>
<evidence type="ECO:0000259" key="9">
    <source>
        <dbReference type="PROSITE" id="PS50846"/>
    </source>
</evidence>
<keyword evidence="5 8" id="KW-0067">ATP-binding</keyword>
<evidence type="ECO:0000256" key="1">
    <source>
        <dbReference type="ARBA" id="ARBA00004141"/>
    </source>
</evidence>
<keyword evidence="3 8" id="KW-0812">Transmembrane</keyword>
<dbReference type="PANTHER" id="PTHR48085:SF5">
    <property type="entry name" value="CADMIUM_ZINC-TRANSPORTING ATPASE HMA4-RELATED"/>
    <property type="match status" value="1"/>
</dbReference>
<gene>
    <name evidence="10" type="ORF">IV203_038216</name>
</gene>
<dbReference type="GO" id="GO:0016887">
    <property type="term" value="F:ATP hydrolysis activity"/>
    <property type="evidence" value="ECO:0007669"/>
    <property type="project" value="InterPro"/>
</dbReference>
<evidence type="ECO:0000313" key="10">
    <source>
        <dbReference type="EMBL" id="KAG7365013.1"/>
    </source>
</evidence>
<comment type="similarity">
    <text evidence="2 8">Belongs to the cation transport ATPase (P-type) (TC 3.A.3) family. Type IB subfamily.</text>
</comment>
<evidence type="ECO:0000256" key="7">
    <source>
        <dbReference type="ARBA" id="ARBA00023136"/>
    </source>
</evidence>
<dbReference type="SFLD" id="SFLDS00003">
    <property type="entry name" value="Haloacid_Dehalogenase"/>
    <property type="match status" value="1"/>
</dbReference>
<reference evidence="10" key="1">
    <citation type="journal article" date="2021" name="Sci. Rep.">
        <title>Diploid genomic architecture of Nitzschia inconspicua, an elite biomass production diatom.</title>
        <authorList>
            <person name="Oliver A."/>
            <person name="Podell S."/>
            <person name="Pinowska A."/>
            <person name="Traller J.C."/>
            <person name="Smith S.R."/>
            <person name="McClure R."/>
            <person name="Beliaev A."/>
            <person name="Bohutskyi P."/>
            <person name="Hill E.A."/>
            <person name="Rabines A."/>
            <person name="Zheng H."/>
            <person name="Allen L.Z."/>
            <person name="Kuo A."/>
            <person name="Grigoriev I.V."/>
            <person name="Allen A.E."/>
            <person name="Hazlebeck D."/>
            <person name="Allen E.E."/>
        </authorList>
    </citation>
    <scope>NUCLEOTIDE SEQUENCE</scope>
    <source>
        <strain evidence="10">Hildebrandi</strain>
    </source>
</reference>
<evidence type="ECO:0000256" key="5">
    <source>
        <dbReference type="ARBA" id="ARBA00022840"/>
    </source>
</evidence>
<dbReference type="PROSITE" id="PS50846">
    <property type="entry name" value="HMA_2"/>
    <property type="match status" value="1"/>
</dbReference>
<organism evidence="10 11">
    <name type="scientific">Nitzschia inconspicua</name>
    <dbReference type="NCBI Taxonomy" id="303405"/>
    <lineage>
        <taxon>Eukaryota</taxon>
        <taxon>Sar</taxon>
        <taxon>Stramenopiles</taxon>
        <taxon>Ochrophyta</taxon>
        <taxon>Bacillariophyta</taxon>
        <taxon>Bacillariophyceae</taxon>
        <taxon>Bacillariophycidae</taxon>
        <taxon>Bacillariales</taxon>
        <taxon>Bacillariaceae</taxon>
        <taxon>Nitzschia</taxon>
    </lineage>
</organism>
<dbReference type="SFLD" id="SFLDF00027">
    <property type="entry name" value="p-type_atpase"/>
    <property type="match status" value="1"/>
</dbReference>
<protein>
    <submittedName>
        <fullName evidence="10">Heavy metal translocating P-type ATPase</fullName>
    </submittedName>
</protein>
<dbReference type="OrthoDB" id="432719at2759"/>
<evidence type="ECO:0000256" key="4">
    <source>
        <dbReference type="ARBA" id="ARBA00022741"/>
    </source>
</evidence>
<evidence type="ECO:0000256" key="2">
    <source>
        <dbReference type="ARBA" id="ARBA00006024"/>
    </source>
</evidence>
<dbReference type="InterPro" id="IPR001757">
    <property type="entry name" value="P_typ_ATPase"/>
</dbReference>
<feature type="transmembrane region" description="Helical" evidence="8">
    <location>
        <begin position="1231"/>
        <end position="1247"/>
    </location>
</feature>
<name>A0A9K3LNH0_9STRA</name>
<dbReference type="FunFam" id="2.70.150.10:FF:000002">
    <property type="entry name" value="Copper-transporting ATPase 1, putative"/>
    <property type="match status" value="1"/>
</dbReference>
<evidence type="ECO:0000256" key="8">
    <source>
        <dbReference type="RuleBase" id="RU362081"/>
    </source>
</evidence>
<dbReference type="InterPro" id="IPR051014">
    <property type="entry name" value="Cation_Transport_ATPase_IB"/>
</dbReference>
<dbReference type="PROSITE" id="PS00154">
    <property type="entry name" value="ATPASE_E1_E2"/>
    <property type="match status" value="1"/>
</dbReference>
<dbReference type="PANTHER" id="PTHR48085">
    <property type="entry name" value="CADMIUM/ZINC-TRANSPORTING ATPASE HMA2-RELATED"/>
    <property type="match status" value="1"/>
</dbReference>
<comment type="subcellular location">
    <subcellularLocation>
        <location evidence="1">Membrane</location>
        <topology evidence="1">Multi-pass membrane protein</topology>
    </subcellularLocation>
</comment>
<keyword evidence="8" id="KW-0479">Metal-binding</keyword>
<dbReference type="GO" id="GO:0005524">
    <property type="term" value="F:ATP binding"/>
    <property type="evidence" value="ECO:0007669"/>
    <property type="project" value="UniProtKB-UniRule"/>
</dbReference>
<reference evidence="10" key="2">
    <citation type="submission" date="2021-04" db="EMBL/GenBank/DDBJ databases">
        <authorList>
            <person name="Podell S."/>
        </authorList>
    </citation>
    <scope>NUCLEOTIDE SEQUENCE</scope>
    <source>
        <strain evidence="10">Hildebrandi</strain>
    </source>
</reference>
<evidence type="ECO:0000313" key="11">
    <source>
        <dbReference type="Proteomes" id="UP000693970"/>
    </source>
</evidence>
<feature type="transmembrane region" description="Helical" evidence="8">
    <location>
        <begin position="668"/>
        <end position="686"/>
    </location>
</feature>
<keyword evidence="6 8" id="KW-1133">Transmembrane helix</keyword>
<dbReference type="Pfam" id="PF00122">
    <property type="entry name" value="E1-E2_ATPase"/>
    <property type="match status" value="1"/>
</dbReference>
<dbReference type="EMBL" id="JAGRRH010000009">
    <property type="protein sequence ID" value="KAG7365013.1"/>
    <property type="molecule type" value="Genomic_DNA"/>
</dbReference>
<evidence type="ECO:0000256" key="6">
    <source>
        <dbReference type="ARBA" id="ARBA00022989"/>
    </source>
</evidence>
<accession>A0A9K3LNH0</accession>
<dbReference type="NCBIfam" id="TIGR01525">
    <property type="entry name" value="ATPase-IB_hvy"/>
    <property type="match status" value="1"/>
</dbReference>
<feature type="transmembrane region" description="Helical" evidence="8">
    <location>
        <begin position="903"/>
        <end position="928"/>
    </location>
</feature>
<evidence type="ECO:0000256" key="3">
    <source>
        <dbReference type="ARBA" id="ARBA00022692"/>
    </source>
</evidence>
<comment type="caution">
    <text evidence="10">The sequence shown here is derived from an EMBL/GenBank/DDBJ whole genome shotgun (WGS) entry which is preliminary data.</text>
</comment>
<dbReference type="InterPro" id="IPR059000">
    <property type="entry name" value="ATPase_P-type_domA"/>
</dbReference>
<dbReference type="InterPro" id="IPR027256">
    <property type="entry name" value="P-typ_ATPase_IB"/>
</dbReference>
<dbReference type="InterPro" id="IPR018303">
    <property type="entry name" value="ATPase_P-typ_P_site"/>
</dbReference>
<feature type="transmembrane region" description="Helical" evidence="8">
    <location>
        <begin position="872"/>
        <end position="891"/>
    </location>
</feature>
<dbReference type="GO" id="GO:0046872">
    <property type="term" value="F:metal ion binding"/>
    <property type="evidence" value="ECO:0007669"/>
    <property type="project" value="UniProtKB-KW"/>
</dbReference>